<feature type="domain" description="VTT" evidence="8">
    <location>
        <begin position="102"/>
        <end position="216"/>
    </location>
</feature>
<feature type="transmembrane region" description="Helical" evidence="6">
    <location>
        <begin position="38"/>
        <end position="60"/>
    </location>
</feature>
<name>A0NSF0_ROSAI</name>
<dbReference type="InterPro" id="IPR015414">
    <property type="entry name" value="TMEM64"/>
</dbReference>
<evidence type="ECO:0000256" key="3">
    <source>
        <dbReference type="ARBA" id="ARBA00022692"/>
    </source>
</evidence>
<comment type="caution">
    <text evidence="9">The sequence shown here is derived from an EMBL/GenBank/DDBJ whole genome shotgun (WGS) entry which is preliminary data.</text>
</comment>
<accession>A0NSF0</accession>
<dbReference type="Proteomes" id="UP000004848">
    <property type="component" value="Unassembled WGS sequence"/>
</dbReference>
<keyword evidence="2 6" id="KW-1003">Cell membrane</keyword>
<keyword evidence="5 6" id="KW-0472">Membrane</keyword>
<evidence type="ECO:0000313" key="10">
    <source>
        <dbReference type="Proteomes" id="UP000004848"/>
    </source>
</evidence>
<feature type="transmembrane region" description="Helical" evidence="6">
    <location>
        <begin position="80"/>
        <end position="99"/>
    </location>
</feature>
<gene>
    <name evidence="9" type="ORF">SIAM614_04935</name>
</gene>
<dbReference type="AlphaFoldDB" id="A0NSF0"/>
<dbReference type="eggNOG" id="COG0398">
    <property type="taxonomic scope" value="Bacteria"/>
</dbReference>
<dbReference type="GO" id="GO:0005886">
    <property type="term" value="C:plasma membrane"/>
    <property type="evidence" value="ECO:0007669"/>
    <property type="project" value="UniProtKB-SubCell"/>
</dbReference>
<evidence type="ECO:0000259" key="8">
    <source>
        <dbReference type="Pfam" id="PF09335"/>
    </source>
</evidence>
<keyword evidence="3 6" id="KW-0812">Transmembrane</keyword>
<feature type="transmembrane region" description="Helical" evidence="6">
    <location>
        <begin position="196"/>
        <end position="214"/>
    </location>
</feature>
<feature type="transmembrane region" description="Helical" evidence="6">
    <location>
        <begin position="250"/>
        <end position="267"/>
    </location>
</feature>
<dbReference type="InterPro" id="IPR032816">
    <property type="entry name" value="VTT_dom"/>
</dbReference>
<sequence length="273" mass="29003">MEKWMLGEEANRMTPPKDTGPTGGKTQARTGAARLKTWLPLTVLAALMVIGFALGLHKQLTLSNLIMERQELAGYVDQNLALAVLVYMSVYTLAVALSFPGASLLTIAGGFLFGWILGGFATVLGATIGACAVFLVARSSLGEVLTHRAGPFLARLAEGFRKDAFHYLLFLRLTPVFPFWLVNIAPAIFAMPFSSYTLATFIGIIPGTFAFTFIGSGLDSVIAAQEAANPGCAASGTCQIDVAALVTPQLLAAFFALGVASLIPVILKKFRNR</sequence>
<dbReference type="Pfam" id="PF09335">
    <property type="entry name" value="VTT_dom"/>
    <property type="match status" value="1"/>
</dbReference>
<reference evidence="9 10" key="1">
    <citation type="submission" date="2006-05" db="EMBL/GenBank/DDBJ databases">
        <authorList>
            <person name="King G."/>
            <person name="Ferriera S."/>
            <person name="Johnson J."/>
            <person name="Kravitz S."/>
            <person name="Beeson K."/>
            <person name="Sutton G."/>
            <person name="Rogers Y.-H."/>
            <person name="Friedman R."/>
            <person name="Frazier M."/>
            <person name="Venter J.C."/>
        </authorList>
    </citation>
    <scope>NUCLEOTIDE SEQUENCE [LARGE SCALE GENOMIC DNA]</scope>
    <source>
        <strain evidence="10">ATCC 25650 / DSM 13394 / JCM 20685 / NBRC 16684 / NCIMB 2208 / IAM 12614 / B1</strain>
    </source>
</reference>
<comment type="similarity">
    <text evidence="6">Belongs to the TVP38/TMEM64 family.</text>
</comment>
<protein>
    <recommendedName>
        <fullName evidence="6">TVP38/TMEM64 family membrane protein</fullName>
    </recommendedName>
</protein>
<organism evidence="9 10">
    <name type="scientific">Roseibium aggregatum (strain ATCC 25650 / DSM 13394 / JCM 20685 / NBRC 16684 / NCIMB 2208 / IAM 12614 / B1)</name>
    <name type="common">Stappia aggregata</name>
    <dbReference type="NCBI Taxonomy" id="384765"/>
    <lineage>
        <taxon>Bacteria</taxon>
        <taxon>Pseudomonadati</taxon>
        <taxon>Pseudomonadota</taxon>
        <taxon>Alphaproteobacteria</taxon>
        <taxon>Hyphomicrobiales</taxon>
        <taxon>Stappiaceae</taxon>
        <taxon>Roseibium</taxon>
    </lineage>
</organism>
<evidence type="ECO:0000256" key="2">
    <source>
        <dbReference type="ARBA" id="ARBA00022475"/>
    </source>
</evidence>
<evidence type="ECO:0000256" key="4">
    <source>
        <dbReference type="ARBA" id="ARBA00022989"/>
    </source>
</evidence>
<feature type="transmembrane region" description="Helical" evidence="6">
    <location>
        <begin position="111"/>
        <end position="137"/>
    </location>
</feature>
<dbReference type="EMBL" id="AAUW01000006">
    <property type="protein sequence ID" value="EAV44479.1"/>
    <property type="molecule type" value="Genomic_DNA"/>
</dbReference>
<evidence type="ECO:0000256" key="7">
    <source>
        <dbReference type="SAM" id="MobiDB-lite"/>
    </source>
</evidence>
<dbReference type="PANTHER" id="PTHR12677:SF59">
    <property type="entry name" value="GOLGI APPARATUS MEMBRANE PROTEIN TVP38-RELATED"/>
    <property type="match status" value="1"/>
</dbReference>
<proteinExistence type="inferred from homology"/>
<keyword evidence="4 6" id="KW-1133">Transmembrane helix</keyword>
<evidence type="ECO:0000256" key="6">
    <source>
        <dbReference type="RuleBase" id="RU366058"/>
    </source>
</evidence>
<feature type="transmembrane region" description="Helical" evidence="6">
    <location>
        <begin position="164"/>
        <end position="184"/>
    </location>
</feature>
<evidence type="ECO:0000313" key="9">
    <source>
        <dbReference type="EMBL" id="EAV44479.1"/>
    </source>
</evidence>
<dbReference type="PANTHER" id="PTHR12677">
    <property type="entry name" value="GOLGI APPARATUS MEMBRANE PROTEIN TVP38-RELATED"/>
    <property type="match status" value="1"/>
</dbReference>
<comment type="subcellular location">
    <subcellularLocation>
        <location evidence="1 6">Cell membrane</location>
        <topology evidence="1 6">Multi-pass membrane protein</topology>
    </subcellularLocation>
</comment>
<evidence type="ECO:0000256" key="5">
    <source>
        <dbReference type="ARBA" id="ARBA00023136"/>
    </source>
</evidence>
<feature type="compositionally biased region" description="Basic and acidic residues" evidence="7">
    <location>
        <begin position="1"/>
        <end position="11"/>
    </location>
</feature>
<feature type="region of interest" description="Disordered" evidence="7">
    <location>
        <begin position="1"/>
        <end position="27"/>
    </location>
</feature>
<evidence type="ECO:0000256" key="1">
    <source>
        <dbReference type="ARBA" id="ARBA00004651"/>
    </source>
</evidence>